<dbReference type="InterPro" id="IPR012867">
    <property type="entry name" value="DUF1648"/>
</dbReference>
<reference evidence="4" key="1">
    <citation type="submission" date="2017-09" db="EMBL/GenBank/DDBJ databases">
        <title>Depth-based differentiation of microbial function through sediment-hosted aquifers and enrichment of novel symbionts in the deep terrestrial subsurface.</title>
        <authorList>
            <person name="Probst A.J."/>
            <person name="Ladd B."/>
            <person name="Jarett J.K."/>
            <person name="Geller-Mcgrath D.E."/>
            <person name="Sieber C.M.K."/>
            <person name="Emerson J.B."/>
            <person name="Anantharaman K."/>
            <person name="Thomas B.C."/>
            <person name="Malmstrom R."/>
            <person name="Stieglmeier M."/>
            <person name="Klingl A."/>
            <person name="Woyke T."/>
            <person name="Ryan C.M."/>
            <person name="Banfield J.F."/>
        </authorList>
    </citation>
    <scope>NUCLEOTIDE SEQUENCE [LARGE SCALE GENOMIC DNA]</scope>
</reference>
<evidence type="ECO:0000313" key="3">
    <source>
        <dbReference type="EMBL" id="PIU16080.1"/>
    </source>
</evidence>
<name>A0A2M6XUV0_9BACT</name>
<dbReference type="PIRSF" id="PIRSF038959">
    <property type="entry name" value="SdpI"/>
    <property type="match status" value="1"/>
</dbReference>
<feature type="transmembrane region" description="Helical" evidence="1">
    <location>
        <begin position="98"/>
        <end position="119"/>
    </location>
</feature>
<accession>A0A2M6XUV0</accession>
<evidence type="ECO:0000256" key="1">
    <source>
        <dbReference type="SAM" id="Phobius"/>
    </source>
</evidence>
<dbReference type="PANTHER" id="PTHR37810:SF5">
    <property type="entry name" value="IMMUNITY PROTEIN SDPI"/>
    <property type="match status" value="1"/>
</dbReference>
<protein>
    <recommendedName>
        <fullName evidence="2">DUF1648 domain-containing protein</fullName>
    </recommendedName>
</protein>
<dbReference type="Pfam" id="PF07853">
    <property type="entry name" value="DUF1648"/>
    <property type="match status" value="1"/>
</dbReference>
<dbReference type="GO" id="GO:0009636">
    <property type="term" value="P:response to toxic substance"/>
    <property type="evidence" value="ECO:0007669"/>
    <property type="project" value="TreeGrafter"/>
</dbReference>
<sequence length="223" mass="25651">MKTKIKLSAFKEIVPLFFIFWAVIIGVGVFMAPCIPDQIPTHWNTQGQIDGYSSKPMAVFLLLGVLVAMYLLMLFLPHLDPLKKNYKEFEKPYYILRLALIIFFVSLYVFTLLAAAGYKLDIKKFIIPSMSLLFIVFGVLMSKIKRNYFVGIRTPWTLHSDEVWLKTHKLGGWTFAGAGILCFFTLWLGDWAFAIFMVIILLAALLPIAYSYLEYKKLGLFKH</sequence>
<keyword evidence="1" id="KW-0472">Membrane</keyword>
<feature type="transmembrane region" description="Helical" evidence="1">
    <location>
        <begin position="194"/>
        <end position="213"/>
    </location>
</feature>
<dbReference type="AlphaFoldDB" id="A0A2M6XUV0"/>
<feature type="transmembrane region" description="Helical" evidence="1">
    <location>
        <begin position="170"/>
        <end position="188"/>
    </location>
</feature>
<feature type="transmembrane region" description="Helical" evidence="1">
    <location>
        <begin position="57"/>
        <end position="77"/>
    </location>
</feature>
<evidence type="ECO:0000259" key="2">
    <source>
        <dbReference type="Pfam" id="PF07853"/>
    </source>
</evidence>
<dbReference type="Proteomes" id="UP000229784">
    <property type="component" value="Unassembled WGS sequence"/>
</dbReference>
<feature type="domain" description="DUF1648" evidence="2">
    <location>
        <begin position="20"/>
        <end position="65"/>
    </location>
</feature>
<keyword evidence="1" id="KW-0812">Transmembrane</keyword>
<comment type="caution">
    <text evidence="3">The sequence shown here is derived from an EMBL/GenBank/DDBJ whole genome shotgun (WGS) entry which is preliminary data.</text>
</comment>
<proteinExistence type="predicted"/>
<dbReference type="InterPro" id="IPR025962">
    <property type="entry name" value="SdpI/YhfL"/>
</dbReference>
<dbReference type="InterPro" id="IPR026272">
    <property type="entry name" value="SdpI"/>
</dbReference>
<organism evidence="3 4">
    <name type="scientific">bacterium (Candidatus Gribaldobacteria) CG08_land_8_20_14_0_20_39_15</name>
    <dbReference type="NCBI Taxonomy" id="2014273"/>
    <lineage>
        <taxon>Bacteria</taxon>
        <taxon>Candidatus Gribaldobacteria</taxon>
    </lineage>
</organism>
<feature type="transmembrane region" description="Helical" evidence="1">
    <location>
        <begin position="125"/>
        <end position="144"/>
    </location>
</feature>
<keyword evidence="1" id="KW-1133">Transmembrane helix</keyword>
<dbReference type="EMBL" id="PEXQ01000021">
    <property type="protein sequence ID" value="PIU16080.1"/>
    <property type="molecule type" value="Genomic_DNA"/>
</dbReference>
<feature type="transmembrane region" description="Helical" evidence="1">
    <location>
        <begin position="12"/>
        <end position="32"/>
    </location>
</feature>
<dbReference type="PANTHER" id="PTHR37810">
    <property type="entry name" value="IMMUNITY PROTEIN SDPI"/>
    <property type="match status" value="1"/>
</dbReference>
<dbReference type="Pfam" id="PF13630">
    <property type="entry name" value="SdpI"/>
    <property type="match status" value="1"/>
</dbReference>
<gene>
    <name evidence="3" type="ORF">COT20_00895</name>
</gene>
<evidence type="ECO:0000313" key="4">
    <source>
        <dbReference type="Proteomes" id="UP000229784"/>
    </source>
</evidence>